<dbReference type="GO" id="GO:0016020">
    <property type="term" value="C:membrane"/>
    <property type="evidence" value="ECO:0007669"/>
    <property type="project" value="UniProtKB-SubCell"/>
</dbReference>
<dbReference type="CDD" id="cd06225">
    <property type="entry name" value="HAMP"/>
    <property type="match status" value="1"/>
</dbReference>
<dbReference type="InterPro" id="IPR052016">
    <property type="entry name" value="Bact_Sigma-Reg"/>
</dbReference>
<feature type="region of interest" description="Disordered" evidence="6">
    <location>
        <begin position="815"/>
        <end position="842"/>
    </location>
</feature>
<keyword evidence="3" id="KW-0808">Transferase</keyword>
<dbReference type="InterPro" id="IPR001932">
    <property type="entry name" value="PPM-type_phosphatase-like_dom"/>
</dbReference>
<dbReference type="SUPFAM" id="SSF55874">
    <property type="entry name" value="ATPase domain of HSP90 chaperone/DNA topoisomerase II/histidine kinase"/>
    <property type="match status" value="1"/>
</dbReference>
<evidence type="ECO:0000313" key="9">
    <source>
        <dbReference type="EMBL" id="HGY56632.1"/>
    </source>
</evidence>
<dbReference type="GO" id="GO:0016791">
    <property type="term" value="F:phosphatase activity"/>
    <property type="evidence" value="ECO:0007669"/>
    <property type="project" value="TreeGrafter"/>
</dbReference>
<evidence type="ECO:0000256" key="2">
    <source>
        <dbReference type="ARBA" id="ARBA00022553"/>
    </source>
</evidence>
<feature type="compositionally biased region" description="Basic and acidic residues" evidence="6">
    <location>
        <begin position="882"/>
        <end position="896"/>
    </location>
</feature>
<dbReference type="PROSITE" id="PS50885">
    <property type="entry name" value="HAMP"/>
    <property type="match status" value="1"/>
</dbReference>
<dbReference type="Proteomes" id="UP000885779">
    <property type="component" value="Unassembled WGS sequence"/>
</dbReference>
<dbReference type="PANTHER" id="PTHR43156">
    <property type="entry name" value="STAGE II SPORULATION PROTEIN E-RELATED"/>
    <property type="match status" value="1"/>
</dbReference>
<keyword evidence="4" id="KW-0418">Kinase</keyword>
<evidence type="ECO:0000256" key="3">
    <source>
        <dbReference type="ARBA" id="ARBA00022679"/>
    </source>
</evidence>
<dbReference type="Pfam" id="PF00672">
    <property type="entry name" value="HAMP"/>
    <property type="match status" value="1"/>
</dbReference>
<accession>A0A7V4UEW0</accession>
<feature type="region of interest" description="Disordered" evidence="6">
    <location>
        <begin position="876"/>
        <end position="896"/>
    </location>
</feature>
<comment type="subcellular location">
    <subcellularLocation>
        <location evidence="1">Membrane</location>
    </subcellularLocation>
</comment>
<evidence type="ECO:0000256" key="5">
    <source>
        <dbReference type="ARBA" id="ARBA00022801"/>
    </source>
</evidence>
<dbReference type="GO" id="GO:0016301">
    <property type="term" value="F:kinase activity"/>
    <property type="evidence" value="ECO:0007669"/>
    <property type="project" value="UniProtKB-KW"/>
</dbReference>
<dbReference type="SMART" id="SM00304">
    <property type="entry name" value="HAMP"/>
    <property type="match status" value="1"/>
</dbReference>
<sequence>MFKNVKKEEITIPAQMSYLTQIRDFIEHIGKKYKFDDKTVNSFKLVVDEACTNIIRHGYRDIKNGEITIKAIVRRLSLTILIIDQGKSYDPRQANTPDLAKYVSIGKKGGLGILMMRKLMDDIQYSITERGNEFRLTKYREKVHESKLSQWWNEQTLRTKYSIYASILLTIILAVIFLPQYYNVMNDVRENILKANASSTRTLANGSVDDLLDDNNILLFEKAHALLTGAPDIIYDVYIVDTSNAVLAWGNPAKQDVPDVFRVPESASLIDTVGNVDIYYYSLNDTLPVYDLTAEALLAGETVLGHVHLLITQQSIVKQAEQRKFRLIINMLIILIIGYVAIFFLIRKILSPFHSLADWVRQVVKGRVDQDEIDIDASDELGEIAQAFNEMTHKFREAQVNLMEQQKLQKELQVAQEIQQMLLPSDFPKVEGYEIASYYEAAKEVGGDLFDFVEVDEDTIGICVADVSGKGVPGSLIMTMIRTALRLESRGNKNPADVLAKVNRFVANDMKRGMFVTMFYVVLDSRNRIIHYASAGHNPMILYRGSSRQTYYLNPSGFPVGIQLPDITLFDRKIETDSIRLREDDILVLYTDGITEAMNASRELYREERFLSAIRNNSHLDVGEFIKAIQSDIKTFTGGAPQNDDITFVAIKEKMMQSDVIYNIQRDLQNLISGGMKVKEALEKLRVSQYHYYKYKEIIDKEGLAGLKTVLEKQDYIERKHLSIEVKTKIYDIIRKHPEYGAARIVKELDTEEYGHIKLDENRLYKELVKMRLNTRERRELFVRKGDKRRLKQPGTPLLTLDGKVILDFESSEKEIAKRKGGTPTETPTPVPTPKPEEPKKPFVREINVKREEPQKGEKPAGEEPAAVMIHKPAKHFTPVKPPEEKKEEEKIPEKAPTKRISREDLLAQVSINIDAEALEQFFKEAKNDLITAEKLIQAAANNKKLQSSIKELHMQLRKIVRHPTLRSLPDVKRVFERVQHIVYYIDSSLEKLDEEFIRKNVKELLFSVKKDNKFDDYEKYYETINTLGIIQKRFMDAVKSAQSHTDEISKARKKLADKKIITSKPVLNMLNDDPETKS</sequence>
<dbReference type="AlphaFoldDB" id="A0A7V4UEW0"/>
<dbReference type="EMBL" id="DRQG01000118">
    <property type="protein sequence ID" value="HGY56632.1"/>
    <property type="molecule type" value="Genomic_DNA"/>
</dbReference>
<evidence type="ECO:0000256" key="4">
    <source>
        <dbReference type="ARBA" id="ARBA00022777"/>
    </source>
</evidence>
<organism evidence="9">
    <name type="scientific">Caldithrix abyssi</name>
    <dbReference type="NCBI Taxonomy" id="187145"/>
    <lineage>
        <taxon>Bacteria</taxon>
        <taxon>Pseudomonadati</taxon>
        <taxon>Calditrichota</taxon>
        <taxon>Calditrichia</taxon>
        <taxon>Calditrichales</taxon>
        <taxon>Calditrichaceae</taxon>
        <taxon>Caldithrix</taxon>
    </lineage>
</organism>
<dbReference type="InterPro" id="IPR003660">
    <property type="entry name" value="HAMP_dom"/>
</dbReference>
<dbReference type="SUPFAM" id="SSF81606">
    <property type="entry name" value="PP2C-like"/>
    <property type="match status" value="1"/>
</dbReference>
<keyword evidence="2" id="KW-0597">Phosphoprotein</keyword>
<dbReference type="InterPro" id="IPR003594">
    <property type="entry name" value="HATPase_dom"/>
</dbReference>
<comment type="caution">
    <text evidence="9">The sequence shown here is derived from an EMBL/GenBank/DDBJ whole genome shotgun (WGS) entry which is preliminary data.</text>
</comment>
<evidence type="ECO:0000256" key="1">
    <source>
        <dbReference type="ARBA" id="ARBA00004370"/>
    </source>
</evidence>
<dbReference type="Pfam" id="PF13581">
    <property type="entry name" value="HATPase_c_2"/>
    <property type="match status" value="1"/>
</dbReference>
<feature type="transmembrane region" description="Helical" evidence="7">
    <location>
        <begin position="163"/>
        <end position="184"/>
    </location>
</feature>
<evidence type="ECO:0000259" key="8">
    <source>
        <dbReference type="PROSITE" id="PS50885"/>
    </source>
</evidence>
<keyword evidence="5" id="KW-0378">Hydrolase</keyword>
<dbReference type="Pfam" id="PF07228">
    <property type="entry name" value="SpoIIE"/>
    <property type="match status" value="1"/>
</dbReference>
<dbReference type="InterPro" id="IPR036457">
    <property type="entry name" value="PPM-type-like_dom_sf"/>
</dbReference>
<dbReference type="SUPFAM" id="SSF158472">
    <property type="entry name" value="HAMP domain-like"/>
    <property type="match status" value="1"/>
</dbReference>
<dbReference type="CDD" id="cd16936">
    <property type="entry name" value="HATPase_RsbW-like"/>
    <property type="match status" value="1"/>
</dbReference>
<gene>
    <name evidence="9" type="ORF">ENK44_13060</name>
</gene>
<dbReference type="InterPro" id="IPR036890">
    <property type="entry name" value="HATPase_C_sf"/>
</dbReference>
<keyword evidence="7" id="KW-1133">Transmembrane helix</keyword>
<dbReference type="Gene3D" id="3.60.40.10">
    <property type="entry name" value="PPM-type phosphatase domain"/>
    <property type="match status" value="1"/>
</dbReference>
<dbReference type="PANTHER" id="PTHR43156:SF2">
    <property type="entry name" value="STAGE II SPORULATION PROTEIN E"/>
    <property type="match status" value="1"/>
</dbReference>
<dbReference type="Gene3D" id="3.30.565.10">
    <property type="entry name" value="Histidine kinase-like ATPase, C-terminal domain"/>
    <property type="match status" value="1"/>
</dbReference>
<evidence type="ECO:0000256" key="6">
    <source>
        <dbReference type="SAM" id="MobiDB-lite"/>
    </source>
</evidence>
<name>A0A7V4UEW0_CALAY</name>
<protein>
    <submittedName>
        <fullName evidence="9">HAMP domain-containing protein</fullName>
    </submittedName>
</protein>
<dbReference type="SMART" id="SM00331">
    <property type="entry name" value="PP2C_SIG"/>
    <property type="match status" value="1"/>
</dbReference>
<feature type="domain" description="HAMP" evidence="8">
    <location>
        <begin position="347"/>
        <end position="400"/>
    </location>
</feature>
<dbReference type="GO" id="GO:0007165">
    <property type="term" value="P:signal transduction"/>
    <property type="evidence" value="ECO:0007669"/>
    <property type="project" value="InterPro"/>
</dbReference>
<keyword evidence="7" id="KW-0472">Membrane</keyword>
<dbReference type="Gene3D" id="6.10.340.10">
    <property type="match status" value="1"/>
</dbReference>
<proteinExistence type="predicted"/>
<feature type="transmembrane region" description="Helical" evidence="7">
    <location>
        <begin position="327"/>
        <end position="346"/>
    </location>
</feature>
<reference evidence="9" key="1">
    <citation type="journal article" date="2020" name="mSystems">
        <title>Genome- and Community-Level Interaction Insights into Carbon Utilization and Element Cycling Functions of Hydrothermarchaeota in Hydrothermal Sediment.</title>
        <authorList>
            <person name="Zhou Z."/>
            <person name="Liu Y."/>
            <person name="Xu W."/>
            <person name="Pan J."/>
            <person name="Luo Z.H."/>
            <person name="Li M."/>
        </authorList>
    </citation>
    <scope>NUCLEOTIDE SEQUENCE [LARGE SCALE GENOMIC DNA]</scope>
    <source>
        <strain evidence="9">HyVt-577</strain>
    </source>
</reference>
<evidence type="ECO:0000256" key="7">
    <source>
        <dbReference type="SAM" id="Phobius"/>
    </source>
</evidence>
<keyword evidence="7" id="KW-0812">Transmembrane</keyword>